<organism evidence="1 2">
    <name type="scientific">Dactylosporangium aurantiacum</name>
    <dbReference type="NCBI Taxonomy" id="35754"/>
    <lineage>
        <taxon>Bacteria</taxon>
        <taxon>Bacillati</taxon>
        <taxon>Actinomycetota</taxon>
        <taxon>Actinomycetes</taxon>
        <taxon>Micromonosporales</taxon>
        <taxon>Micromonosporaceae</taxon>
        <taxon>Dactylosporangium</taxon>
    </lineage>
</organism>
<accession>A0A9Q9INX4</accession>
<dbReference type="EMBL" id="CP073767">
    <property type="protein sequence ID" value="UWZ58966.1"/>
    <property type="molecule type" value="Genomic_DNA"/>
</dbReference>
<dbReference type="AlphaFoldDB" id="A0A9Q9INX4"/>
<protein>
    <submittedName>
        <fullName evidence="1">Uncharacterized protein</fullName>
    </submittedName>
</protein>
<gene>
    <name evidence="1" type="ORF">Daura_24055</name>
</gene>
<evidence type="ECO:0000313" key="2">
    <source>
        <dbReference type="Proteomes" id="UP001058003"/>
    </source>
</evidence>
<dbReference type="KEGG" id="daur:Daura_24055"/>
<reference evidence="1" key="1">
    <citation type="submission" date="2021-04" db="EMBL/GenBank/DDBJ databases">
        <title>Dactylosporangium aurantiacum NRRL B-8018 full assembly.</title>
        <authorList>
            <person name="Hartkoorn R.C."/>
            <person name="Beaudoing E."/>
            <person name="Hot D."/>
        </authorList>
    </citation>
    <scope>NUCLEOTIDE SEQUENCE</scope>
    <source>
        <strain evidence="1">NRRL B-8018</strain>
    </source>
</reference>
<dbReference type="RefSeq" id="WP_033361927.1">
    <property type="nucleotide sequence ID" value="NZ_CP073767.1"/>
</dbReference>
<dbReference type="Proteomes" id="UP001058003">
    <property type="component" value="Chromosome"/>
</dbReference>
<name>A0A9Q9INX4_9ACTN</name>
<proteinExistence type="predicted"/>
<sequence length="108" mass="11345">MEAVGSGVGRGAPEVIARLALTRGDLEQRFGLRFAAVDNDVSPAVIALGRLADGTLVGFAVVELDPAGGVELVQFGRREPAGVLDEVLSELGLTRRQVSWLLPPRGEP</sequence>
<keyword evidence="2" id="KW-1185">Reference proteome</keyword>
<evidence type="ECO:0000313" key="1">
    <source>
        <dbReference type="EMBL" id="UWZ58966.1"/>
    </source>
</evidence>